<dbReference type="EMBL" id="JASBWV010000003">
    <property type="protein sequence ID" value="KAJ9127066.1"/>
    <property type="molecule type" value="Genomic_DNA"/>
</dbReference>
<dbReference type="Proteomes" id="UP001234202">
    <property type="component" value="Unassembled WGS sequence"/>
</dbReference>
<reference evidence="1" key="1">
    <citation type="submission" date="2023-04" db="EMBL/GenBank/DDBJ databases">
        <title>Draft Genome sequencing of Naganishia species isolated from polar environments using Oxford Nanopore Technology.</title>
        <authorList>
            <person name="Leo P."/>
            <person name="Venkateswaran K."/>
        </authorList>
    </citation>
    <scope>NUCLEOTIDE SEQUENCE</scope>
    <source>
        <strain evidence="1">DBVPG 5303</strain>
    </source>
</reference>
<sequence length="539" mass="61583">MTTRHRTAAQNADYSALPLRNDYGIKLKAFEIEQARTKTEKDELRKESGINGQSAFSAVDSLDFPWSFPLDMMHVLFENIMPQLMLCWRGKYKNDKDDKGKDVTDRRTFVLSDTAWEEIKLEVAASNTMVPSQFALYVNSIDKKSYWTAETHSYFLMHLWPIIMKDRLPTPYYRHFVELSEITKVLVKIEMTQSEVDSLPAQLVKWVKDLEKVYYAWDMKYISSCTAPIHSLLHVAECVKRQSPLAMYWCFAMERYGGMVKRYAKNNRKQVITAITNRIIKEERIHQLATLFSAEDDTSAKWWDTLRGKSPAYIASYSSRPAQEADYMPGALLDAMTPQPYLLDPEVIKAIATLLSTRAYTDRDWQSGRSAVVDETYVQQICFTAWRAYRSDSDTGDQKYRIGRENGGGQATFRDASWATYIQYEDKDRHTNRPVARWVQVQKWGQIKLFLTFTWNNEDLSVAVVRAYQTTDWIAGIASPPQLLGRIDGSLLQVIGLDALDAVAGRVTVLRNGHKKTIIFETSGGALKAPAVEEVPSGG</sequence>
<keyword evidence="2" id="KW-1185">Reference proteome</keyword>
<comment type="caution">
    <text evidence="1">The sequence shown here is derived from an EMBL/GenBank/DDBJ whole genome shotgun (WGS) entry which is preliminary data.</text>
</comment>
<evidence type="ECO:0000313" key="2">
    <source>
        <dbReference type="Proteomes" id="UP001234202"/>
    </source>
</evidence>
<name>A0ACC2XUL8_9TREE</name>
<evidence type="ECO:0000313" key="1">
    <source>
        <dbReference type="EMBL" id="KAJ9127066.1"/>
    </source>
</evidence>
<accession>A0ACC2XUL8</accession>
<proteinExistence type="predicted"/>
<protein>
    <submittedName>
        <fullName evidence="1">Uncharacterized protein</fullName>
    </submittedName>
</protein>
<gene>
    <name evidence="1" type="ORF">QFC24_001300</name>
</gene>
<organism evidence="1 2">
    <name type="scientific">Naganishia onofrii</name>
    <dbReference type="NCBI Taxonomy" id="1851511"/>
    <lineage>
        <taxon>Eukaryota</taxon>
        <taxon>Fungi</taxon>
        <taxon>Dikarya</taxon>
        <taxon>Basidiomycota</taxon>
        <taxon>Agaricomycotina</taxon>
        <taxon>Tremellomycetes</taxon>
        <taxon>Filobasidiales</taxon>
        <taxon>Filobasidiaceae</taxon>
        <taxon>Naganishia</taxon>
    </lineage>
</organism>